<dbReference type="InterPro" id="IPR007336">
    <property type="entry name" value="YihI"/>
</dbReference>
<dbReference type="Proteomes" id="UP000254867">
    <property type="component" value="Unassembled WGS sequence"/>
</dbReference>
<dbReference type="EMBL" id="UGHH01000002">
    <property type="protein sequence ID" value="STO64618.1"/>
    <property type="molecule type" value="Genomic_DNA"/>
</dbReference>
<organism evidence="3 4">
    <name type="scientific">Haemophilus parahaemolyticus</name>
    <dbReference type="NCBI Taxonomy" id="735"/>
    <lineage>
        <taxon>Bacteria</taxon>
        <taxon>Pseudomonadati</taxon>
        <taxon>Pseudomonadota</taxon>
        <taxon>Gammaproteobacteria</taxon>
        <taxon>Pasteurellales</taxon>
        <taxon>Pasteurellaceae</taxon>
        <taxon>Haemophilus</taxon>
    </lineage>
</organism>
<evidence type="ECO:0000256" key="1">
    <source>
        <dbReference type="ARBA" id="ARBA00022468"/>
    </source>
</evidence>
<name>A0A377I331_HAEPH</name>
<evidence type="ECO:0000256" key="2">
    <source>
        <dbReference type="ARBA" id="ARBA00022517"/>
    </source>
</evidence>
<reference evidence="3 4" key="1">
    <citation type="submission" date="2018-06" db="EMBL/GenBank/DDBJ databases">
        <authorList>
            <consortium name="Pathogen Informatics"/>
            <person name="Doyle S."/>
        </authorList>
    </citation>
    <scope>NUCLEOTIDE SEQUENCE [LARGE SCALE GENOMIC DNA]</scope>
    <source>
        <strain evidence="3 4">NCTC10794</strain>
    </source>
</reference>
<keyword evidence="1" id="KW-0343">GTPase activation</keyword>
<protein>
    <submittedName>
        <fullName evidence="3">GTPase activator</fullName>
    </submittedName>
</protein>
<dbReference type="Pfam" id="PF04220">
    <property type="entry name" value="YihI"/>
    <property type="match status" value="1"/>
</dbReference>
<keyword evidence="2" id="KW-0690">Ribosome biogenesis</keyword>
<dbReference type="GO" id="GO:0042254">
    <property type="term" value="P:ribosome biogenesis"/>
    <property type="evidence" value="ECO:0007669"/>
    <property type="project" value="UniProtKB-KW"/>
</dbReference>
<evidence type="ECO:0000313" key="3">
    <source>
        <dbReference type="EMBL" id="STO64618.1"/>
    </source>
</evidence>
<dbReference type="AlphaFoldDB" id="A0A377I331"/>
<dbReference type="GO" id="GO:0005096">
    <property type="term" value="F:GTPase activator activity"/>
    <property type="evidence" value="ECO:0007669"/>
    <property type="project" value="UniProtKB-KW"/>
</dbReference>
<proteinExistence type="predicted"/>
<evidence type="ECO:0000313" key="4">
    <source>
        <dbReference type="Proteomes" id="UP000254867"/>
    </source>
</evidence>
<accession>A0A377I331</accession>
<gene>
    <name evidence="3" type="primary">yihI_1</name>
    <name evidence="3" type="ORF">NCTC10794_01690</name>
</gene>
<sequence length="73" mass="8527">MELEQLENNECLHQLLDELDAGKVLSAEDQKFVDECLDRIDELMEILGIQDEEMDEGDALLRQFETINLNQFK</sequence>